<evidence type="ECO:0000256" key="2">
    <source>
        <dbReference type="SAM" id="Phobius"/>
    </source>
</evidence>
<dbReference type="OrthoDB" id="9865248at2"/>
<protein>
    <submittedName>
        <fullName evidence="3">Uncharacterized protein</fullName>
    </submittedName>
</protein>
<dbReference type="Proteomes" id="UP000005380">
    <property type="component" value="Chromosome"/>
</dbReference>
<dbReference type="HOGENOM" id="CLU_949764_0_0_6"/>
<reference evidence="3 4" key="1">
    <citation type="submission" date="2013-12" db="EMBL/GenBank/DDBJ databases">
        <authorList>
            <consortium name="DOE Joint Genome Institute"/>
            <person name="Kappler U."/>
            <person name="Huntemann M."/>
            <person name="Han J."/>
            <person name="Chen A."/>
            <person name="Kyrpides N."/>
            <person name="Mavromatis K."/>
            <person name="Markowitz V."/>
            <person name="Palaniappan K."/>
            <person name="Ivanova N."/>
            <person name="Schaumberg A."/>
            <person name="Pati A."/>
            <person name="Liolios K."/>
            <person name="Nordberg H.P."/>
            <person name="Cantor M.N."/>
            <person name="Hua S.X."/>
            <person name="Woyke T."/>
        </authorList>
    </citation>
    <scope>NUCLEOTIDE SEQUENCE [LARGE SCALE GENOMIC DNA]</scope>
    <source>
        <strain evidence="4">AL2</strain>
    </source>
</reference>
<name>W0DZC9_9GAMM</name>
<feature type="coiled-coil region" evidence="1">
    <location>
        <begin position="221"/>
        <end position="273"/>
    </location>
</feature>
<sequence>MMRNADLDQIYNETTQLLQDGIKTTQQTTEFSLHLAQQQSEQLQEFKNQLHQQRQQQRQLETNITQSNRMVTGLFIIGLATLMIGLGAFGWLTYQIHQQHQQYNFLTSNLNQQLAEVQQSLSTQQTQIATSNLTSPAPIDLSSVSLSRMDDLTALVFENRNQLETSFREVITQLNQQDLQHQKLKDDLNQIKKLLERPAPAQPTAAAKPVELDLTPITRQQQSHQDRLQRLNDAVAQINKQIVDLNQKDNEQHRQLSLRLQQIEKKLDELTQALTESPIRRDYFYRNPQQFNP</sequence>
<dbReference type="InParanoid" id="W0DZC9"/>
<keyword evidence="1" id="KW-0175">Coiled coil</keyword>
<evidence type="ECO:0000256" key="1">
    <source>
        <dbReference type="SAM" id="Coils"/>
    </source>
</evidence>
<keyword evidence="2" id="KW-1133">Transmembrane helix</keyword>
<feature type="transmembrane region" description="Helical" evidence="2">
    <location>
        <begin position="74"/>
        <end position="94"/>
    </location>
</feature>
<keyword evidence="2" id="KW-0812">Transmembrane</keyword>
<organism evidence="3 4">
    <name type="scientific">Thiomicrospira aerophila AL3</name>
    <dbReference type="NCBI Taxonomy" id="717772"/>
    <lineage>
        <taxon>Bacteria</taxon>
        <taxon>Pseudomonadati</taxon>
        <taxon>Pseudomonadota</taxon>
        <taxon>Gammaproteobacteria</taxon>
        <taxon>Thiotrichales</taxon>
        <taxon>Piscirickettsiaceae</taxon>
        <taxon>Thiomicrospira</taxon>
    </lineage>
</organism>
<dbReference type="RefSeq" id="WP_006460621.1">
    <property type="nucleotide sequence ID" value="NZ_CP007030.1"/>
</dbReference>
<gene>
    <name evidence="3" type="ORF">THIAE_07675</name>
</gene>
<keyword evidence="2" id="KW-0472">Membrane</keyword>
<proteinExistence type="predicted"/>
<accession>W0DZC9</accession>
<dbReference type="STRING" id="717772.THIAE_07675"/>
<dbReference type="AlphaFoldDB" id="W0DZC9"/>
<evidence type="ECO:0000313" key="4">
    <source>
        <dbReference type="Proteomes" id="UP000005380"/>
    </source>
</evidence>
<keyword evidence="4" id="KW-1185">Reference proteome</keyword>
<evidence type="ECO:0000313" key="3">
    <source>
        <dbReference type="EMBL" id="AHF02339.1"/>
    </source>
</evidence>
<dbReference type="KEGG" id="tao:THIAE_07675"/>
<feature type="coiled-coil region" evidence="1">
    <location>
        <begin position="36"/>
        <end position="63"/>
    </location>
</feature>
<dbReference type="EMBL" id="CP007030">
    <property type="protein sequence ID" value="AHF02339.1"/>
    <property type="molecule type" value="Genomic_DNA"/>
</dbReference>